<dbReference type="EMBL" id="ML991771">
    <property type="protein sequence ID" value="KAF2239801.1"/>
    <property type="molecule type" value="Genomic_DNA"/>
</dbReference>
<organism evidence="2 3">
    <name type="scientific">Viridothelium virens</name>
    <name type="common">Speckled blister lichen</name>
    <name type="synonym">Trypethelium virens</name>
    <dbReference type="NCBI Taxonomy" id="1048519"/>
    <lineage>
        <taxon>Eukaryota</taxon>
        <taxon>Fungi</taxon>
        <taxon>Dikarya</taxon>
        <taxon>Ascomycota</taxon>
        <taxon>Pezizomycotina</taxon>
        <taxon>Dothideomycetes</taxon>
        <taxon>Dothideomycetes incertae sedis</taxon>
        <taxon>Trypetheliales</taxon>
        <taxon>Trypetheliaceae</taxon>
        <taxon>Viridothelium</taxon>
    </lineage>
</organism>
<sequence>MRKSQPSSGAIDAGCPMRKFWRSVGLLPPRSPLGPRSCPRQPPSTPLRPLSMNSSPLQGVAAGLFSPRSPPPRVLLQRLSPSTIVVISPSGFPGPRVRPTREPQGSAAVEDPTVMKGLGSNRRGKGTSFECSPPSLFRSHRHCQISMRDA</sequence>
<feature type="compositionally biased region" description="Low complexity" evidence="1">
    <location>
        <begin position="26"/>
        <end position="39"/>
    </location>
</feature>
<proteinExistence type="predicted"/>
<feature type="region of interest" description="Disordered" evidence="1">
    <location>
        <begin position="26"/>
        <end position="65"/>
    </location>
</feature>
<protein>
    <submittedName>
        <fullName evidence="2">Uncharacterized protein</fullName>
    </submittedName>
</protein>
<feature type="region of interest" description="Disordered" evidence="1">
    <location>
        <begin position="87"/>
        <end position="135"/>
    </location>
</feature>
<evidence type="ECO:0000256" key="1">
    <source>
        <dbReference type="SAM" id="MobiDB-lite"/>
    </source>
</evidence>
<evidence type="ECO:0000313" key="2">
    <source>
        <dbReference type="EMBL" id="KAF2239801.1"/>
    </source>
</evidence>
<reference evidence="2" key="1">
    <citation type="journal article" date="2020" name="Stud. Mycol.">
        <title>101 Dothideomycetes genomes: a test case for predicting lifestyles and emergence of pathogens.</title>
        <authorList>
            <person name="Haridas S."/>
            <person name="Albert R."/>
            <person name="Binder M."/>
            <person name="Bloem J."/>
            <person name="Labutti K."/>
            <person name="Salamov A."/>
            <person name="Andreopoulos B."/>
            <person name="Baker S."/>
            <person name="Barry K."/>
            <person name="Bills G."/>
            <person name="Bluhm B."/>
            <person name="Cannon C."/>
            <person name="Castanera R."/>
            <person name="Culley D."/>
            <person name="Daum C."/>
            <person name="Ezra D."/>
            <person name="Gonzalez J."/>
            <person name="Henrissat B."/>
            <person name="Kuo A."/>
            <person name="Liang C."/>
            <person name="Lipzen A."/>
            <person name="Lutzoni F."/>
            <person name="Magnuson J."/>
            <person name="Mondo S."/>
            <person name="Nolan M."/>
            <person name="Ohm R."/>
            <person name="Pangilinan J."/>
            <person name="Park H.-J."/>
            <person name="Ramirez L."/>
            <person name="Alfaro M."/>
            <person name="Sun H."/>
            <person name="Tritt A."/>
            <person name="Yoshinaga Y."/>
            <person name="Zwiers L.-H."/>
            <person name="Turgeon B."/>
            <person name="Goodwin S."/>
            <person name="Spatafora J."/>
            <person name="Crous P."/>
            <person name="Grigoriev I."/>
        </authorList>
    </citation>
    <scope>NUCLEOTIDE SEQUENCE</scope>
    <source>
        <strain evidence="2">Tuck. ex Michener</strain>
    </source>
</reference>
<dbReference type="AlphaFoldDB" id="A0A6A6HP69"/>
<name>A0A6A6HP69_VIRVR</name>
<keyword evidence="3" id="KW-1185">Reference proteome</keyword>
<gene>
    <name evidence="2" type="ORF">EV356DRAFT_548</name>
</gene>
<evidence type="ECO:0000313" key="3">
    <source>
        <dbReference type="Proteomes" id="UP000800092"/>
    </source>
</evidence>
<dbReference type="Proteomes" id="UP000800092">
    <property type="component" value="Unassembled WGS sequence"/>
</dbReference>
<accession>A0A6A6HP69</accession>